<reference evidence="1 2" key="1">
    <citation type="journal article" date="2020" name="BMC Genomics">
        <title>Intraspecific diversification of the crop wild relative Brassica cretica Lam. using demographic model selection.</title>
        <authorList>
            <person name="Kioukis A."/>
            <person name="Michalopoulou V.A."/>
            <person name="Briers L."/>
            <person name="Pirintsos S."/>
            <person name="Studholme D.J."/>
            <person name="Pavlidis P."/>
            <person name="Sarris P.F."/>
        </authorList>
    </citation>
    <scope>NUCLEOTIDE SEQUENCE [LARGE SCALE GENOMIC DNA]</scope>
    <source>
        <strain evidence="2">cv. PFS-1207/04</strain>
    </source>
</reference>
<name>A0ABQ7DAF2_BRACR</name>
<dbReference type="EMBL" id="QGKV02000759">
    <property type="protein sequence ID" value="KAF3569442.1"/>
    <property type="molecule type" value="Genomic_DNA"/>
</dbReference>
<organism evidence="1 2">
    <name type="scientific">Brassica cretica</name>
    <name type="common">Mustard</name>
    <dbReference type="NCBI Taxonomy" id="69181"/>
    <lineage>
        <taxon>Eukaryota</taxon>
        <taxon>Viridiplantae</taxon>
        <taxon>Streptophyta</taxon>
        <taxon>Embryophyta</taxon>
        <taxon>Tracheophyta</taxon>
        <taxon>Spermatophyta</taxon>
        <taxon>Magnoliopsida</taxon>
        <taxon>eudicotyledons</taxon>
        <taxon>Gunneridae</taxon>
        <taxon>Pentapetalae</taxon>
        <taxon>rosids</taxon>
        <taxon>malvids</taxon>
        <taxon>Brassicales</taxon>
        <taxon>Brassicaceae</taxon>
        <taxon>Brassiceae</taxon>
        <taxon>Brassica</taxon>
    </lineage>
</organism>
<comment type="caution">
    <text evidence="1">The sequence shown here is derived from an EMBL/GenBank/DDBJ whole genome shotgun (WGS) entry which is preliminary data.</text>
</comment>
<proteinExistence type="predicted"/>
<sequence length="176" mass="19610">MKQHSYVAYAQAPIPSHPPALGKSHDKAVRRKKEISNLQMENMSQDVDALTLQSYSHKEKSLSVLCPTHCTLSELIPYLTQVCVEKARIFTLGKVLSRFLSLPIPFSLHQLKEEGLGEGFGISYLQQFPQGTIWPSSGFENTLVMSIFMQVDLKLPDAIILCSQCGQTDTLIAQLC</sequence>
<accession>A0ABQ7DAF2</accession>
<protein>
    <submittedName>
        <fullName evidence="1">Uncharacterized protein</fullName>
    </submittedName>
</protein>
<gene>
    <name evidence="1" type="ORF">DY000_02014241</name>
</gene>
<evidence type="ECO:0000313" key="1">
    <source>
        <dbReference type="EMBL" id="KAF3569442.1"/>
    </source>
</evidence>
<dbReference type="Proteomes" id="UP000266723">
    <property type="component" value="Unassembled WGS sequence"/>
</dbReference>
<keyword evidence="2" id="KW-1185">Reference proteome</keyword>
<evidence type="ECO:0000313" key="2">
    <source>
        <dbReference type="Proteomes" id="UP000266723"/>
    </source>
</evidence>